<evidence type="ECO:0000256" key="11">
    <source>
        <dbReference type="ARBA" id="ARBA00044535"/>
    </source>
</evidence>
<keyword evidence="4" id="KW-0378">Hydrolase</keyword>
<dbReference type="PROSITE" id="PS51192">
    <property type="entry name" value="HELICASE_ATP_BIND_1"/>
    <property type="match status" value="1"/>
</dbReference>
<dbReference type="SUPFAM" id="SSF52540">
    <property type="entry name" value="P-loop containing nucleoside triphosphate hydrolases"/>
    <property type="match status" value="1"/>
</dbReference>
<proteinExistence type="inferred from homology"/>
<dbReference type="InterPro" id="IPR004589">
    <property type="entry name" value="DNA_helicase_ATP-dep_RecQ"/>
</dbReference>
<dbReference type="Pfam" id="PF16124">
    <property type="entry name" value="RecQ_Zn_bind"/>
    <property type="match status" value="1"/>
</dbReference>
<dbReference type="Gene3D" id="1.10.10.10">
    <property type="entry name" value="Winged helix-like DNA-binding domain superfamily/Winged helix DNA-binding domain"/>
    <property type="match status" value="1"/>
</dbReference>
<dbReference type="InterPro" id="IPR001650">
    <property type="entry name" value="Helicase_C-like"/>
</dbReference>
<comment type="catalytic activity">
    <reaction evidence="9">
        <text>Couples ATP hydrolysis with the unwinding of duplex DNA by translocating in the 3'-5' direction.</text>
        <dbReference type="EC" id="5.6.2.4"/>
    </reaction>
</comment>
<evidence type="ECO:0000256" key="7">
    <source>
        <dbReference type="ARBA" id="ARBA00023125"/>
    </source>
</evidence>
<dbReference type="PANTHER" id="PTHR13710:SF105">
    <property type="entry name" value="ATP-DEPENDENT DNA HELICASE Q1"/>
    <property type="match status" value="1"/>
</dbReference>
<keyword evidence="5 15" id="KW-0347">Helicase</keyword>
<keyword evidence="2" id="KW-0479">Metal-binding</keyword>
<dbReference type="InterPro" id="IPR014001">
    <property type="entry name" value="Helicase_ATP-bd"/>
</dbReference>
<dbReference type="Gene3D" id="3.40.50.300">
    <property type="entry name" value="P-loop containing nucleotide triphosphate hydrolases"/>
    <property type="match status" value="2"/>
</dbReference>
<sequence>MPHDLHAALKQHFGHKAFRAGQEQVMESLLAGRSALALFPTSAGKSLCYQLPALLMEGVTLVISPLIALMKDQVQALRARGIAAARLDSSLSADEAAQVFDDMRTGTLKLLYIAPERLMNENFVERLKRLRIAMMAVDEAHCISEWGHNFRPEYLRLALVAKELGIKPVLALTATATPSVAADIRKAFGIEQEDHVQTSFLRPNLHFRITPCAAPQRLPVLTKLLLKRKVPSIVYVTLQNTAEHVATHLQKNGVNALAYHAGLPDEHRHAAQDAFMTGQTDVIVATIAFGMGIDKADIRAVYHYNLPKTLENYSQETGRAGRDGKTSVCELLACADDCIVLENFTFGDTPTPQAIRQLLDHLLLQGTEFDVSMYDLAHATDIRPLVIETVITNLELDGILRPLGSFYASYQFRFIQPEQRVLSGHKPERQAFLRRLFQCGKRGTKWTTLNPDEAAAELNEPRDRVLKALTWLQESGDIELKPSGSRQKYRLAEDANRRDPREITKKMQHLFAERERRDVERLNEVLNFARHRGCLTRWLLHYFGEEMAADCGTCTSCKEREKGIAADAPRDIPQSAPPPITVQHVAAIRELVDEGHAALRSSRQLARFLCGLTSPATTRARLGRHESFGLLERIPFGDVLAQTETMLG</sequence>
<dbReference type="Pfam" id="PF00271">
    <property type="entry name" value="Helicase_C"/>
    <property type="match status" value="1"/>
</dbReference>
<evidence type="ECO:0000256" key="6">
    <source>
        <dbReference type="ARBA" id="ARBA00022840"/>
    </source>
</evidence>
<accession>A0ABW0KP32</accession>
<keyword evidence="3" id="KW-0547">Nucleotide-binding</keyword>
<dbReference type="InterPro" id="IPR036388">
    <property type="entry name" value="WH-like_DNA-bd_sf"/>
</dbReference>
<dbReference type="GO" id="GO:0004386">
    <property type="term" value="F:helicase activity"/>
    <property type="evidence" value="ECO:0007669"/>
    <property type="project" value="UniProtKB-KW"/>
</dbReference>
<evidence type="ECO:0000256" key="12">
    <source>
        <dbReference type="ARBA" id="ARBA00044550"/>
    </source>
</evidence>
<name>A0ABW0KP32_9BACT</name>
<dbReference type="InterPro" id="IPR032284">
    <property type="entry name" value="RecQ_Zn-bd"/>
</dbReference>
<evidence type="ECO:0000256" key="3">
    <source>
        <dbReference type="ARBA" id="ARBA00022741"/>
    </source>
</evidence>
<dbReference type="InterPro" id="IPR011545">
    <property type="entry name" value="DEAD/DEAH_box_helicase_dom"/>
</dbReference>
<comment type="caution">
    <text evidence="15">The sequence shown here is derived from an EMBL/GenBank/DDBJ whole genome shotgun (WGS) entry which is preliminary data.</text>
</comment>
<keyword evidence="6" id="KW-0067">ATP-binding</keyword>
<reference evidence="16" key="1">
    <citation type="journal article" date="2019" name="Int. J. Syst. Evol. Microbiol.">
        <title>The Global Catalogue of Microorganisms (GCM) 10K type strain sequencing project: providing services to taxonomists for standard genome sequencing and annotation.</title>
        <authorList>
            <consortium name="The Broad Institute Genomics Platform"/>
            <consortium name="The Broad Institute Genome Sequencing Center for Infectious Disease"/>
            <person name="Wu L."/>
            <person name="Ma J."/>
        </authorList>
    </citation>
    <scope>NUCLEOTIDE SEQUENCE [LARGE SCALE GENOMIC DNA]</scope>
    <source>
        <strain evidence="16">CGMCC 4.1469</strain>
    </source>
</reference>
<dbReference type="NCBIfam" id="TIGR00614">
    <property type="entry name" value="recQ_fam"/>
    <property type="match status" value="1"/>
</dbReference>
<keyword evidence="16" id="KW-1185">Reference proteome</keyword>
<dbReference type="RefSeq" id="WP_377166171.1">
    <property type="nucleotide sequence ID" value="NZ_JBHSMQ010000003.1"/>
</dbReference>
<feature type="domain" description="Helicase ATP-binding" evidence="13">
    <location>
        <begin position="26"/>
        <end position="194"/>
    </location>
</feature>
<dbReference type="SMART" id="SM00490">
    <property type="entry name" value="HELICc"/>
    <property type="match status" value="1"/>
</dbReference>
<dbReference type="PROSITE" id="PS51194">
    <property type="entry name" value="HELICASE_CTER"/>
    <property type="match status" value="1"/>
</dbReference>
<dbReference type="Proteomes" id="UP001596052">
    <property type="component" value="Unassembled WGS sequence"/>
</dbReference>
<feature type="domain" description="Helicase C-terminal" evidence="14">
    <location>
        <begin position="220"/>
        <end position="377"/>
    </location>
</feature>
<keyword evidence="8" id="KW-0413">Isomerase</keyword>
<evidence type="ECO:0000313" key="16">
    <source>
        <dbReference type="Proteomes" id="UP001596052"/>
    </source>
</evidence>
<evidence type="ECO:0000256" key="1">
    <source>
        <dbReference type="ARBA" id="ARBA00005446"/>
    </source>
</evidence>
<evidence type="ECO:0000256" key="10">
    <source>
        <dbReference type="ARBA" id="ARBA00034808"/>
    </source>
</evidence>
<evidence type="ECO:0000256" key="2">
    <source>
        <dbReference type="ARBA" id="ARBA00022723"/>
    </source>
</evidence>
<dbReference type="Pfam" id="PF00270">
    <property type="entry name" value="DEAD"/>
    <property type="match status" value="1"/>
</dbReference>
<dbReference type="EMBL" id="JBHSMQ010000003">
    <property type="protein sequence ID" value="MFC5455263.1"/>
    <property type="molecule type" value="Genomic_DNA"/>
</dbReference>
<dbReference type="InterPro" id="IPR027417">
    <property type="entry name" value="P-loop_NTPase"/>
</dbReference>
<comment type="similarity">
    <text evidence="1">Belongs to the helicase family. RecQ subfamily.</text>
</comment>
<evidence type="ECO:0000259" key="13">
    <source>
        <dbReference type="PROSITE" id="PS51192"/>
    </source>
</evidence>
<organism evidence="15 16">
    <name type="scientific">Prosthecobacter fluviatilis</name>
    <dbReference type="NCBI Taxonomy" id="445931"/>
    <lineage>
        <taxon>Bacteria</taxon>
        <taxon>Pseudomonadati</taxon>
        <taxon>Verrucomicrobiota</taxon>
        <taxon>Verrucomicrobiia</taxon>
        <taxon>Verrucomicrobiales</taxon>
        <taxon>Verrucomicrobiaceae</taxon>
        <taxon>Prosthecobacter</taxon>
    </lineage>
</organism>
<evidence type="ECO:0000313" key="15">
    <source>
        <dbReference type="EMBL" id="MFC5455263.1"/>
    </source>
</evidence>
<evidence type="ECO:0000256" key="8">
    <source>
        <dbReference type="ARBA" id="ARBA00023235"/>
    </source>
</evidence>
<dbReference type="PANTHER" id="PTHR13710">
    <property type="entry name" value="DNA HELICASE RECQ FAMILY MEMBER"/>
    <property type="match status" value="1"/>
</dbReference>
<protein>
    <recommendedName>
        <fullName evidence="11">ATP-dependent DNA helicase RecQ</fullName>
        <ecNumber evidence="10">5.6.2.4</ecNumber>
    </recommendedName>
    <alternativeName>
        <fullName evidence="12">DNA 3'-5' helicase RecQ</fullName>
    </alternativeName>
</protein>
<evidence type="ECO:0000259" key="14">
    <source>
        <dbReference type="PROSITE" id="PS51194"/>
    </source>
</evidence>
<evidence type="ECO:0000256" key="9">
    <source>
        <dbReference type="ARBA" id="ARBA00034617"/>
    </source>
</evidence>
<dbReference type="SMART" id="SM00487">
    <property type="entry name" value="DEXDc"/>
    <property type="match status" value="1"/>
</dbReference>
<evidence type="ECO:0000256" key="4">
    <source>
        <dbReference type="ARBA" id="ARBA00022801"/>
    </source>
</evidence>
<dbReference type="EC" id="5.6.2.4" evidence="10"/>
<gene>
    <name evidence="15" type="ORF">ACFQDI_10380</name>
</gene>
<dbReference type="CDD" id="cd17920">
    <property type="entry name" value="DEXHc_RecQ"/>
    <property type="match status" value="1"/>
</dbReference>
<evidence type="ECO:0000256" key="5">
    <source>
        <dbReference type="ARBA" id="ARBA00022806"/>
    </source>
</evidence>
<keyword evidence="7" id="KW-0238">DNA-binding</keyword>